<dbReference type="Pfam" id="PF03839">
    <property type="entry name" value="Sec62"/>
    <property type="match status" value="1"/>
</dbReference>
<evidence type="ECO:0000256" key="10">
    <source>
        <dbReference type="ARBA" id="ARBA00023136"/>
    </source>
</evidence>
<comment type="caution">
    <text evidence="13">The sequence shown here is derived from an EMBL/GenBank/DDBJ whole genome shotgun (WGS) entry which is preliminary data.</text>
</comment>
<dbReference type="EMBL" id="JAVHJL010000003">
    <property type="protein sequence ID" value="KAK6507464.1"/>
    <property type="molecule type" value="Genomic_DNA"/>
</dbReference>
<dbReference type="AlphaFoldDB" id="A0AAV9WGI6"/>
<sequence>MSGPPPGQQPMGPQPPTPEALAVANFLKNSELKPRTSILGGKRVDMFKVKRALRALESPAYAKAQAKKNSNLPPITNRQEAEMAFLLLPRHMMALRVHKVEPQAENHGDHSHGKPKRVKGQWNVQIVPQQAAGEDMYYVWFYEGPQWKRTVIGLGVLALLLGIVMFPLWPAVMRLGVWYLSMGMLGLLGLFFLMAIFRLILFVVTMFAVPPGLWLYPNLFEDVGFFDSFRPVWAWEKTKEEKKKKKKRKHSHSHGAPIDAPGFAPTPSGADVQMNYATEQVQTSQGMQPRVEEVFDE</sequence>
<comment type="subcellular location">
    <subcellularLocation>
        <location evidence="1">Endoplasmic reticulum membrane</location>
        <topology evidence="1">Multi-pass membrane protein</topology>
    </subcellularLocation>
</comment>
<gene>
    <name evidence="13" type="primary">SEC62</name>
    <name evidence="13" type="ORF">TWF481_005896</name>
</gene>
<dbReference type="InterPro" id="IPR011553">
    <property type="entry name" value="Sec62_asco"/>
</dbReference>
<dbReference type="PANTHER" id="PTHR12443:SF9">
    <property type="entry name" value="TRANSLOCATION PROTEIN SEC62"/>
    <property type="match status" value="1"/>
</dbReference>
<dbReference type="PANTHER" id="PTHR12443">
    <property type="entry name" value="TRANSLOCATION PROTEIN SEC62"/>
    <property type="match status" value="1"/>
</dbReference>
<evidence type="ECO:0000256" key="7">
    <source>
        <dbReference type="ARBA" id="ARBA00022927"/>
    </source>
</evidence>
<evidence type="ECO:0000256" key="3">
    <source>
        <dbReference type="ARBA" id="ARBA00021257"/>
    </source>
</evidence>
<evidence type="ECO:0000256" key="4">
    <source>
        <dbReference type="ARBA" id="ARBA00022448"/>
    </source>
</evidence>
<keyword evidence="5 12" id="KW-0812">Transmembrane</keyword>
<evidence type="ECO:0000256" key="6">
    <source>
        <dbReference type="ARBA" id="ARBA00022824"/>
    </source>
</evidence>
<evidence type="ECO:0000256" key="5">
    <source>
        <dbReference type="ARBA" id="ARBA00022692"/>
    </source>
</evidence>
<evidence type="ECO:0000256" key="12">
    <source>
        <dbReference type="SAM" id="Phobius"/>
    </source>
</evidence>
<keyword evidence="7" id="KW-0653">Protein transport</keyword>
<evidence type="ECO:0000256" key="11">
    <source>
        <dbReference type="SAM" id="MobiDB-lite"/>
    </source>
</evidence>
<keyword evidence="6" id="KW-0256">Endoplasmic reticulum</keyword>
<dbReference type="NCBIfam" id="TIGR00869">
    <property type="entry name" value="sec62"/>
    <property type="match status" value="1"/>
</dbReference>
<reference evidence="13 14" key="1">
    <citation type="submission" date="2023-08" db="EMBL/GenBank/DDBJ databases">
        <authorList>
            <person name="Palmer J.M."/>
        </authorList>
    </citation>
    <scope>NUCLEOTIDE SEQUENCE [LARGE SCALE GENOMIC DNA]</scope>
    <source>
        <strain evidence="13 14">TWF481</strain>
    </source>
</reference>
<evidence type="ECO:0000313" key="13">
    <source>
        <dbReference type="EMBL" id="KAK6507464.1"/>
    </source>
</evidence>
<evidence type="ECO:0000256" key="9">
    <source>
        <dbReference type="ARBA" id="ARBA00023010"/>
    </source>
</evidence>
<feature type="region of interest" description="Disordered" evidence="11">
    <location>
        <begin position="243"/>
        <end position="297"/>
    </location>
</feature>
<keyword evidence="14" id="KW-1185">Reference proteome</keyword>
<keyword evidence="4" id="KW-0813">Transport</keyword>
<organism evidence="13 14">
    <name type="scientific">Arthrobotrys musiformis</name>
    <dbReference type="NCBI Taxonomy" id="47236"/>
    <lineage>
        <taxon>Eukaryota</taxon>
        <taxon>Fungi</taxon>
        <taxon>Dikarya</taxon>
        <taxon>Ascomycota</taxon>
        <taxon>Pezizomycotina</taxon>
        <taxon>Orbiliomycetes</taxon>
        <taxon>Orbiliales</taxon>
        <taxon>Orbiliaceae</taxon>
        <taxon>Arthrobotrys</taxon>
    </lineage>
</organism>
<keyword evidence="9" id="KW-0811">Translocation</keyword>
<name>A0AAV9WGI6_9PEZI</name>
<keyword evidence="8 12" id="KW-1133">Transmembrane helix</keyword>
<feature type="compositionally biased region" description="Polar residues" evidence="11">
    <location>
        <begin position="275"/>
        <end position="287"/>
    </location>
</feature>
<accession>A0AAV9WGI6</accession>
<evidence type="ECO:0000256" key="2">
    <source>
        <dbReference type="ARBA" id="ARBA00010604"/>
    </source>
</evidence>
<dbReference type="GO" id="GO:0005789">
    <property type="term" value="C:endoplasmic reticulum membrane"/>
    <property type="evidence" value="ECO:0007669"/>
    <property type="project" value="UniProtKB-SubCell"/>
</dbReference>
<feature type="transmembrane region" description="Helical" evidence="12">
    <location>
        <begin position="178"/>
        <end position="209"/>
    </location>
</feature>
<proteinExistence type="inferred from homology"/>
<feature type="compositionally biased region" description="Basic residues" evidence="11">
    <location>
        <begin position="243"/>
        <end position="253"/>
    </location>
</feature>
<dbReference type="InterPro" id="IPR004728">
    <property type="entry name" value="Sec62"/>
</dbReference>
<feature type="transmembrane region" description="Helical" evidence="12">
    <location>
        <begin position="151"/>
        <end position="172"/>
    </location>
</feature>
<evidence type="ECO:0000313" key="14">
    <source>
        <dbReference type="Proteomes" id="UP001370758"/>
    </source>
</evidence>
<evidence type="ECO:0000256" key="1">
    <source>
        <dbReference type="ARBA" id="ARBA00004477"/>
    </source>
</evidence>
<dbReference type="GO" id="GO:0031204">
    <property type="term" value="P:post-translational protein targeting to membrane, translocation"/>
    <property type="evidence" value="ECO:0007669"/>
    <property type="project" value="TreeGrafter"/>
</dbReference>
<keyword evidence="10 12" id="KW-0472">Membrane</keyword>
<comment type="similarity">
    <text evidence="2">Belongs to the SEC62 family.</text>
</comment>
<evidence type="ECO:0000256" key="8">
    <source>
        <dbReference type="ARBA" id="ARBA00022989"/>
    </source>
</evidence>
<dbReference type="Proteomes" id="UP001370758">
    <property type="component" value="Unassembled WGS sequence"/>
</dbReference>
<protein>
    <recommendedName>
        <fullName evidence="3">Translocation protein SEC62</fullName>
    </recommendedName>
</protein>